<dbReference type="Gene3D" id="3.40.50.10170">
    <property type="match status" value="1"/>
</dbReference>
<keyword evidence="3" id="KW-1185">Reference proteome</keyword>
<dbReference type="Proteomes" id="UP001524944">
    <property type="component" value="Unassembled WGS sequence"/>
</dbReference>
<evidence type="ECO:0000256" key="1">
    <source>
        <dbReference type="ARBA" id="ARBA00023121"/>
    </source>
</evidence>
<dbReference type="InterPro" id="IPR050270">
    <property type="entry name" value="DegV_domain_contain"/>
</dbReference>
<evidence type="ECO:0000313" key="3">
    <source>
        <dbReference type="Proteomes" id="UP001524944"/>
    </source>
</evidence>
<dbReference type="PANTHER" id="PTHR33434">
    <property type="entry name" value="DEGV DOMAIN-CONTAINING PROTEIN DR_1986-RELATED"/>
    <property type="match status" value="1"/>
</dbReference>
<organism evidence="2 3">
    <name type="scientific">Dehalobacterium formicoaceticum</name>
    <dbReference type="NCBI Taxonomy" id="51515"/>
    <lineage>
        <taxon>Bacteria</taxon>
        <taxon>Bacillati</taxon>
        <taxon>Bacillota</taxon>
        <taxon>Clostridia</taxon>
        <taxon>Eubacteriales</taxon>
        <taxon>Peptococcaceae</taxon>
        <taxon>Dehalobacterium</taxon>
    </lineage>
</organism>
<proteinExistence type="predicted"/>
<dbReference type="InterPro" id="IPR043168">
    <property type="entry name" value="DegV_C"/>
</dbReference>
<dbReference type="Gene3D" id="3.30.1180.10">
    <property type="match status" value="1"/>
</dbReference>
<reference evidence="2 3" key="1">
    <citation type="submission" date="2022-08" db="EMBL/GenBank/DDBJ databases">
        <title>Proteogenomics of the novel Dehalobacterium formicoaceticum strain EZ94 highlights a key role of methyltransferases during anaerobic dichloromethane degradation.</title>
        <authorList>
            <person name="Wasmund K."/>
        </authorList>
    </citation>
    <scope>NUCLEOTIDE SEQUENCE [LARGE SCALE GENOMIC DNA]</scope>
    <source>
        <strain evidence="2 3">EZ94</strain>
    </source>
</reference>
<gene>
    <name evidence="2" type="ORF">NVS47_02995</name>
</gene>
<dbReference type="InterPro" id="IPR003797">
    <property type="entry name" value="DegV"/>
</dbReference>
<name>A0ABT1Y0V8_9FIRM</name>
<evidence type="ECO:0000313" key="2">
    <source>
        <dbReference type="EMBL" id="MCR6544488.1"/>
    </source>
</evidence>
<dbReference type="PANTHER" id="PTHR33434:SF2">
    <property type="entry name" value="FATTY ACID-BINDING PROTEIN TM_1468"/>
    <property type="match status" value="1"/>
</dbReference>
<protein>
    <submittedName>
        <fullName evidence="2">DegV family protein</fullName>
    </submittedName>
</protein>
<dbReference type="Pfam" id="PF02645">
    <property type="entry name" value="DegV"/>
    <property type="match status" value="1"/>
</dbReference>
<dbReference type="EMBL" id="JANPWE010000001">
    <property type="protein sequence ID" value="MCR6544488.1"/>
    <property type="molecule type" value="Genomic_DNA"/>
</dbReference>
<dbReference type="RefSeq" id="WP_257912071.1">
    <property type="nucleotide sequence ID" value="NZ_JANPWE010000001.1"/>
</dbReference>
<dbReference type="NCBIfam" id="TIGR00762">
    <property type="entry name" value="DegV"/>
    <property type="match status" value="1"/>
</dbReference>
<sequence length="285" mass="31079">MNLSIKIVTDSTSCLEKQLRQDLDISVVSLSINMADQSYLEETIDPVSFFRQIEKYPALPTSSQPGIQDIYDIFEKHIGNGHGVVGIFISAELSGTYATALTAKSMIREKYPEARIEIIDSRSTCMEQGFAVLAAARSAHKGESLEQVIDAAREVMKKSKFLFIPQTLDYLKKGGRIGGASHLLGTVLKIKPILTVIDGKVAVLKKIRTSEKAIQEILRIFYEDVQKKGFGEGVVHHINDEKGAQTLSEKIAVHLGVSLPVSPVSPVIGAHVGPGALGIAYYTNK</sequence>
<dbReference type="SUPFAM" id="SSF82549">
    <property type="entry name" value="DAK1/DegV-like"/>
    <property type="match status" value="1"/>
</dbReference>
<accession>A0ABT1Y0V8</accession>
<keyword evidence="1" id="KW-0446">Lipid-binding</keyword>
<comment type="caution">
    <text evidence="2">The sequence shown here is derived from an EMBL/GenBank/DDBJ whole genome shotgun (WGS) entry which is preliminary data.</text>
</comment>
<dbReference type="PROSITE" id="PS51482">
    <property type="entry name" value="DEGV"/>
    <property type="match status" value="1"/>
</dbReference>